<dbReference type="RefSeq" id="WP_073292168.1">
    <property type="nucleotide sequence ID" value="NZ_FRAV01000008.1"/>
</dbReference>
<evidence type="ECO:0000313" key="3">
    <source>
        <dbReference type="Proteomes" id="UP000184364"/>
    </source>
</evidence>
<name>A0A1M6VQN8_9FLAO</name>
<dbReference type="Proteomes" id="UP000184364">
    <property type="component" value="Unassembled WGS sequence"/>
</dbReference>
<dbReference type="EMBL" id="FRAV01000008">
    <property type="protein sequence ID" value="SHK83798.1"/>
    <property type="molecule type" value="Genomic_DNA"/>
</dbReference>
<dbReference type="STRING" id="1302687.SAMN05444267_1008111"/>
<keyword evidence="1" id="KW-0732">Signal</keyword>
<feature type="chain" id="PRO_5009921775" description="Lipocalin-like domain-containing protein" evidence="1">
    <location>
        <begin position="23"/>
        <end position="154"/>
    </location>
</feature>
<keyword evidence="3" id="KW-1185">Reference proteome</keyword>
<gene>
    <name evidence="2" type="ORF">SAMN05444267_1008111</name>
</gene>
<dbReference type="AlphaFoldDB" id="A0A1M6VQN8"/>
<evidence type="ECO:0000313" key="2">
    <source>
        <dbReference type="EMBL" id="SHK83798.1"/>
    </source>
</evidence>
<feature type="signal peptide" evidence="1">
    <location>
        <begin position="1"/>
        <end position="22"/>
    </location>
</feature>
<evidence type="ECO:0000256" key="1">
    <source>
        <dbReference type="SAM" id="SignalP"/>
    </source>
</evidence>
<organism evidence="2 3">
    <name type="scientific">Chryseobacterium polytrichastri</name>
    <dbReference type="NCBI Taxonomy" id="1302687"/>
    <lineage>
        <taxon>Bacteria</taxon>
        <taxon>Pseudomonadati</taxon>
        <taxon>Bacteroidota</taxon>
        <taxon>Flavobacteriia</taxon>
        <taxon>Flavobacteriales</taxon>
        <taxon>Weeksellaceae</taxon>
        <taxon>Chryseobacterium group</taxon>
        <taxon>Chryseobacterium</taxon>
    </lineage>
</organism>
<proteinExistence type="predicted"/>
<dbReference type="OrthoDB" id="1262175at2"/>
<protein>
    <recommendedName>
        <fullName evidence="4">Lipocalin-like domain-containing protein</fullName>
    </recommendedName>
</protein>
<accession>A0A1M6VQN8</accession>
<sequence>MVKKATKILVFFLILFYGNCMSSAQTLRNIKYFNKDILKTIDTIGYYQCIGIYFSDKNYKIITELRNETSRILKFKGNGYIESNTVKPNREGYNGILYSKNDKLKIDLIGGASDGSKIIRSYKLKIEGNRLHLLEDNPFMGSELIYYIYERKAN</sequence>
<evidence type="ECO:0008006" key="4">
    <source>
        <dbReference type="Google" id="ProtNLM"/>
    </source>
</evidence>
<reference evidence="3" key="1">
    <citation type="submission" date="2016-11" db="EMBL/GenBank/DDBJ databases">
        <authorList>
            <person name="Varghese N."/>
            <person name="Submissions S."/>
        </authorList>
    </citation>
    <scope>NUCLEOTIDE SEQUENCE [LARGE SCALE GENOMIC DNA]</scope>
    <source>
        <strain evidence="3">DSM 26899</strain>
    </source>
</reference>